<dbReference type="InterPro" id="IPR001173">
    <property type="entry name" value="Glyco_trans_2-like"/>
</dbReference>
<dbReference type="Gene3D" id="3.90.550.10">
    <property type="entry name" value="Spore Coat Polysaccharide Biosynthesis Protein SpsA, Chain A"/>
    <property type="match status" value="2"/>
</dbReference>
<sequence>MPQLPLHALRRLWRRLWGMLPASALPFRLRLSGLVRRGLRLAPWLARDILHDPDDPVTYRAWLARHHPPPDRAAIAAHIAALPARPLISVVMPVYNAPAAHLREAIESVRAQLYPHWELCIADDASPAPHVARLLAEAAAGDARIRWVRRERNGHISAATNTALGLAGGEFVALMDHDDRLPEHALYAVAAELAAHPDAVLVYSDEDKLDARGERYGPYFKPDFDPDLLLQQNLVSHLGVFRRDVLMAVGGLREGFEGSQDHDLALRIAAACGPARIRHIPHILYHWRQAAGAESFSQTALDRCARASHRAITEALEQGRQGQAPLPRLEPALPGTSYWRLVWPLPEPAPLVSVIIPTRDGAALLEACVAGLLGRTDYPAIEVLIVDNGSTAPETFALFDRLRGDGRVRILPAPGPFNYSALNNRAAAEARGSVLLLLNNDVEVIGPGWLREMVSQLLRPGVGAVGARLLYADGRLQHGGVVVGQGSVAGHYLPLAERDATGHVGSLILAREVSAATAACLAVRREAFAAVGGLDEAALPVAFNDIDLCLRLGEAGWRLLWTPFAELYHRESATRGEDVTLAKARRFAGEIGHMQQRWGARLHRDPFANPNLDFSRPMPVLAASPPRFSPWMG</sequence>
<keyword evidence="3" id="KW-1185">Reference proteome</keyword>
<dbReference type="CDD" id="cd04184">
    <property type="entry name" value="GT2_RfbC_Mx_like"/>
    <property type="match status" value="1"/>
</dbReference>
<accession>A0A1G6WEB3</accession>
<dbReference type="PANTHER" id="PTHR43179">
    <property type="entry name" value="RHAMNOSYLTRANSFERASE WBBL"/>
    <property type="match status" value="1"/>
</dbReference>
<dbReference type="AlphaFoldDB" id="A0A1G6WEB3"/>
<proteinExistence type="predicted"/>
<dbReference type="CDD" id="cd04186">
    <property type="entry name" value="GT_2_like_c"/>
    <property type="match status" value="1"/>
</dbReference>
<evidence type="ECO:0000313" key="3">
    <source>
        <dbReference type="Proteomes" id="UP000198925"/>
    </source>
</evidence>
<dbReference type="Proteomes" id="UP000198925">
    <property type="component" value="Unassembled WGS sequence"/>
</dbReference>
<keyword evidence="2" id="KW-0808">Transferase</keyword>
<feature type="domain" description="Glycosyltransferase 2-like" evidence="1">
    <location>
        <begin position="89"/>
        <end position="247"/>
    </location>
</feature>
<dbReference type="SUPFAM" id="SSF53448">
    <property type="entry name" value="Nucleotide-diphospho-sugar transferases"/>
    <property type="match status" value="2"/>
</dbReference>
<dbReference type="PANTHER" id="PTHR43179:SF7">
    <property type="entry name" value="RHAMNOSYLTRANSFERASE WBBL"/>
    <property type="match status" value="1"/>
</dbReference>
<protein>
    <submittedName>
        <fullName evidence="2">Glycosyltransferase, GT2 family</fullName>
    </submittedName>
</protein>
<dbReference type="STRING" id="938405.SAMN02927895_01001"/>
<dbReference type="RefSeq" id="WP_090664028.1">
    <property type="nucleotide sequence ID" value="NZ_FMZX01000010.1"/>
</dbReference>
<organism evidence="2 3">
    <name type="scientific">Belnapia rosea</name>
    <dbReference type="NCBI Taxonomy" id="938405"/>
    <lineage>
        <taxon>Bacteria</taxon>
        <taxon>Pseudomonadati</taxon>
        <taxon>Pseudomonadota</taxon>
        <taxon>Alphaproteobacteria</taxon>
        <taxon>Acetobacterales</taxon>
        <taxon>Roseomonadaceae</taxon>
        <taxon>Belnapia</taxon>
    </lineage>
</organism>
<gene>
    <name evidence="2" type="ORF">SAMN04487779_1010141</name>
</gene>
<evidence type="ECO:0000259" key="1">
    <source>
        <dbReference type="Pfam" id="PF00535"/>
    </source>
</evidence>
<reference evidence="2 3" key="1">
    <citation type="submission" date="2016-10" db="EMBL/GenBank/DDBJ databases">
        <authorList>
            <person name="de Groot N.N."/>
        </authorList>
    </citation>
    <scope>NUCLEOTIDE SEQUENCE [LARGE SCALE GENOMIC DNA]</scope>
    <source>
        <strain evidence="2 3">CPCC 100156</strain>
    </source>
</reference>
<name>A0A1G6WEB3_9PROT</name>
<evidence type="ECO:0000313" key="2">
    <source>
        <dbReference type="EMBL" id="SDD63415.1"/>
    </source>
</evidence>
<feature type="domain" description="Glycosyltransferase 2-like" evidence="1">
    <location>
        <begin position="353"/>
        <end position="474"/>
    </location>
</feature>
<dbReference type="InterPro" id="IPR029044">
    <property type="entry name" value="Nucleotide-diphossugar_trans"/>
</dbReference>
<dbReference type="Pfam" id="PF00535">
    <property type="entry name" value="Glycos_transf_2"/>
    <property type="match status" value="2"/>
</dbReference>
<dbReference type="EMBL" id="FMZX01000010">
    <property type="protein sequence ID" value="SDD63415.1"/>
    <property type="molecule type" value="Genomic_DNA"/>
</dbReference>
<dbReference type="GO" id="GO:0016757">
    <property type="term" value="F:glycosyltransferase activity"/>
    <property type="evidence" value="ECO:0007669"/>
    <property type="project" value="UniProtKB-KW"/>
</dbReference>